<evidence type="ECO:0000256" key="1">
    <source>
        <dbReference type="ARBA" id="ARBA00004370"/>
    </source>
</evidence>
<evidence type="ECO:0000256" key="3">
    <source>
        <dbReference type="ARBA" id="ARBA00022989"/>
    </source>
</evidence>
<feature type="compositionally biased region" description="Acidic residues" evidence="6">
    <location>
        <begin position="260"/>
        <end position="274"/>
    </location>
</feature>
<dbReference type="InterPro" id="IPR012919">
    <property type="entry name" value="SUN_dom"/>
</dbReference>
<proteinExistence type="predicted"/>
<dbReference type="STRING" id="1353952.A0A165D794"/>
<keyword evidence="4 7" id="KW-0472">Membrane</keyword>
<feature type="transmembrane region" description="Helical" evidence="7">
    <location>
        <begin position="463"/>
        <end position="484"/>
    </location>
</feature>
<keyword evidence="2 7" id="KW-0812">Transmembrane</keyword>
<feature type="compositionally biased region" description="Acidic residues" evidence="6">
    <location>
        <begin position="107"/>
        <end position="123"/>
    </location>
</feature>
<evidence type="ECO:0000313" key="10">
    <source>
        <dbReference type="Proteomes" id="UP000076842"/>
    </source>
</evidence>
<sequence length="897" mass="99241">MPNAASMRDTTVGAASAIHSAGGVKALNAMYANGVRAGQQGTDRRPRSKLAEPPQTGQPQDEEMEDDIVEEGESRRGQKRPRSPVMDMIMSGAAKVKYVVKEREPEAMDEDEDEREQSYDYAEEDRYVEEGSLMEVDDDPKKQTKPKAKRKRDEDKSFKAGEEPVEDEEEIEDFDPDELDEAGNKKTRKRPKTTADKKAYRPSSEEPYASDEDMENTPRRRRSKVKVPTRLPFPANADMTHKNRRKSTTKKGRKSGTGNDNDDDDESMDADETTFVEKKQASQKSKPNPPGVAQITPQPSSVPAVIPQKPARTSTTVAPPAPAERARSRTTLAPPVSAQARGPSPAGAVSGARAVSPSYVGPGHPAYAPFALRPDIQHADSTASINAVDKQLTEVVPTPQQEEKIDSEEEMRPPPGQWLMHGLVNIVYYTLIWPITLVARLLSPGFTYGRELFAKLSWFWGPAIFWGVSMLALYIAISGLTSWAGNLSGLDAIPYPPLSADAPPEMGELLARVAQLEERLRRAVSDLAAKESGPAQESRLVDDIDQLWKRVYRMEDDMRERKSTEINHGSSLDKLKSDLPALRSKLEAINGDSHALDDRFKRIDAALAETRKGSEHFLKELEQTKSLIKHTDGFIEQTQTELRMISKTAEQALAEAKRAEKAAKSATSPGSGGNVNVNVIDARLAQLGHNTILRTDHALFEYGASIAPAFTSPQYDAHAPSKHRGWLKQPQPLGPDASAVLMPFLDPGHCWAFKGHTGSIGILLHRFVYVDEVVLEIPPQAMLDDPETTPKQFDVWGYVESGNSAKQQEYLKAHPSVNAPSPPHDDRKFMHLGSFEYDNQGNAIQAFTVDPSLSVLKIDFGMLVFTFNSNYGGDYTCLYRIRVHGEPSGPRLHDVRR</sequence>
<protein>
    <recommendedName>
        <fullName evidence="8">SUN domain-containing protein</fullName>
    </recommendedName>
</protein>
<dbReference type="AlphaFoldDB" id="A0A165D794"/>
<reference evidence="9 10" key="1">
    <citation type="journal article" date="2016" name="Mol. Biol. Evol.">
        <title>Comparative Genomics of Early-Diverging Mushroom-Forming Fungi Provides Insights into the Origins of Lignocellulose Decay Capabilities.</title>
        <authorList>
            <person name="Nagy L.G."/>
            <person name="Riley R."/>
            <person name="Tritt A."/>
            <person name="Adam C."/>
            <person name="Daum C."/>
            <person name="Floudas D."/>
            <person name="Sun H."/>
            <person name="Yadav J.S."/>
            <person name="Pangilinan J."/>
            <person name="Larsson K.H."/>
            <person name="Matsuura K."/>
            <person name="Barry K."/>
            <person name="Labutti K."/>
            <person name="Kuo R."/>
            <person name="Ohm R.A."/>
            <person name="Bhattacharya S.S."/>
            <person name="Shirouzu T."/>
            <person name="Yoshinaga Y."/>
            <person name="Martin F.M."/>
            <person name="Grigoriev I.V."/>
            <person name="Hibbett D.S."/>
        </authorList>
    </citation>
    <scope>NUCLEOTIDE SEQUENCE [LARGE SCALE GENOMIC DNA]</scope>
    <source>
        <strain evidence="9 10">HHB12733</strain>
    </source>
</reference>
<dbReference type="GO" id="GO:0034993">
    <property type="term" value="C:meiotic nuclear membrane microtubule tethering complex"/>
    <property type="evidence" value="ECO:0007669"/>
    <property type="project" value="TreeGrafter"/>
</dbReference>
<evidence type="ECO:0000256" key="5">
    <source>
        <dbReference type="SAM" id="Coils"/>
    </source>
</evidence>
<evidence type="ECO:0000256" key="6">
    <source>
        <dbReference type="SAM" id="MobiDB-lite"/>
    </source>
</evidence>
<keyword evidence="10" id="KW-1185">Reference proteome</keyword>
<keyword evidence="5" id="KW-0175">Coiled coil</keyword>
<feature type="region of interest" description="Disordered" evidence="6">
    <location>
        <begin position="35"/>
        <end position="353"/>
    </location>
</feature>
<dbReference type="PANTHER" id="PTHR12911">
    <property type="entry name" value="SAD1/UNC-84-LIKE PROTEIN-RELATED"/>
    <property type="match status" value="1"/>
</dbReference>
<dbReference type="InterPro" id="IPR045119">
    <property type="entry name" value="SUN1-5"/>
</dbReference>
<evidence type="ECO:0000256" key="7">
    <source>
        <dbReference type="SAM" id="Phobius"/>
    </source>
</evidence>
<organism evidence="9 10">
    <name type="scientific">Calocera cornea HHB12733</name>
    <dbReference type="NCBI Taxonomy" id="1353952"/>
    <lineage>
        <taxon>Eukaryota</taxon>
        <taxon>Fungi</taxon>
        <taxon>Dikarya</taxon>
        <taxon>Basidiomycota</taxon>
        <taxon>Agaricomycotina</taxon>
        <taxon>Dacrymycetes</taxon>
        <taxon>Dacrymycetales</taxon>
        <taxon>Dacrymycetaceae</taxon>
        <taxon>Calocera</taxon>
    </lineage>
</organism>
<evidence type="ECO:0000259" key="8">
    <source>
        <dbReference type="PROSITE" id="PS51469"/>
    </source>
</evidence>
<feature type="domain" description="SUN" evidence="8">
    <location>
        <begin position="703"/>
        <end position="888"/>
    </location>
</feature>
<comment type="subcellular location">
    <subcellularLocation>
        <location evidence="1">Membrane</location>
    </subcellularLocation>
</comment>
<dbReference type="OrthoDB" id="342281at2759"/>
<accession>A0A165D794</accession>
<dbReference type="Gene3D" id="2.60.120.260">
    <property type="entry name" value="Galactose-binding domain-like"/>
    <property type="match status" value="1"/>
</dbReference>
<dbReference type="PROSITE" id="PS51469">
    <property type="entry name" value="SUN"/>
    <property type="match status" value="1"/>
</dbReference>
<feature type="compositionally biased region" description="Acidic residues" evidence="6">
    <location>
        <begin position="163"/>
        <end position="181"/>
    </location>
</feature>
<feature type="coiled-coil region" evidence="5">
    <location>
        <begin position="635"/>
        <end position="662"/>
    </location>
</feature>
<feature type="transmembrane region" description="Helical" evidence="7">
    <location>
        <begin position="418"/>
        <end position="442"/>
    </location>
</feature>
<evidence type="ECO:0000256" key="4">
    <source>
        <dbReference type="ARBA" id="ARBA00023136"/>
    </source>
</evidence>
<dbReference type="GO" id="GO:0043495">
    <property type="term" value="F:protein-membrane adaptor activity"/>
    <property type="evidence" value="ECO:0007669"/>
    <property type="project" value="TreeGrafter"/>
</dbReference>
<feature type="compositionally biased region" description="Basic and acidic residues" evidence="6">
    <location>
        <begin position="151"/>
        <end position="162"/>
    </location>
</feature>
<feature type="compositionally biased region" description="Acidic residues" evidence="6">
    <location>
        <begin position="60"/>
        <end position="71"/>
    </location>
</feature>
<name>A0A165D794_9BASI</name>
<evidence type="ECO:0000313" key="9">
    <source>
        <dbReference type="EMBL" id="KZT52215.1"/>
    </source>
</evidence>
<keyword evidence="3 7" id="KW-1133">Transmembrane helix</keyword>
<gene>
    <name evidence="9" type="ORF">CALCODRAFT_99064</name>
</gene>
<dbReference type="PANTHER" id="PTHR12911:SF8">
    <property type="entry name" value="KLAROID PROTEIN-RELATED"/>
    <property type="match status" value="1"/>
</dbReference>
<feature type="coiled-coil region" evidence="5">
    <location>
        <begin position="506"/>
        <end position="533"/>
    </location>
</feature>
<dbReference type="Proteomes" id="UP000076842">
    <property type="component" value="Unassembled WGS sequence"/>
</dbReference>
<feature type="compositionally biased region" description="Basic residues" evidence="6">
    <location>
        <begin position="242"/>
        <end position="254"/>
    </location>
</feature>
<dbReference type="EMBL" id="KV424074">
    <property type="protein sequence ID" value="KZT52215.1"/>
    <property type="molecule type" value="Genomic_DNA"/>
</dbReference>
<dbReference type="Pfam" id="PF07738">
    <property type="entry name" value="Sad1_UNC"/>
    <property type="match status" value="2"/>
</dbReference>
<dbReference type="InParanoid" id="A0A165D794"/>
<evidence type="ECO:0000256" key="2">
    <source>
        <dbReference type="ARBA" id="ARBA00022692"/>
    </source>
</evidence>